<sequence length="102" mass="11268">MFEINGKSYVLKYNLKRVEMIENAVGMPTMAEMQAHRGMLGLTSLKAYFAYGLKEEGADAFAKPKEGMAMAEAMIENEGYLAVNGAVLEALERDCPFFFQGA</sequence>
<dbReference type="EMBL" id="DXFA01000128">
    <property type="protein sequence ID" value="HIX48812.1"/>
    <property type="molecule type" value="Genomic_DNA"/>
</dbReference>
<reference evidence="1" key="2">
    <citation type="submission" date="2021-04" db="EMBL/GenBank/DDBJ databases">
        <authorList>
            <person name="Gilroy R."/>
        </authorList>
    </citation>
    <scope>NUCLEOTIDE SEQUENCE</scope>
    <source>
        <strain evidence="1">ChiSjej5B23-15282</strain>
    </source>
</reference>
<evidence type="ECO:0000313" key="2">
    <source>
        <dbReference type="Proteomes" id="UP000824243"/>
    </source>
</evidence>
<gene>
    <name evidence="1" type="ORF">H9981_07375</name>
</gene>
<organism evidence="1 2">
    <name type="scientific">Candidatus Mediterraneibacter caccavium</name>
    <dbReference type="NCBI Taxonomy" id="2838661"/>
    <lineage>
        <taxon>Bacteria</taxon>
        <taxon>Bacillati</taxon>
        <taxon>Bacillota</taxon>
        <taxon>Clostridia</taxon>
        <taxon>Lachnospirales</taxon>
        <taxon>Lachnospiraceae</taxon>
        <taxon>Mediterraneibacter</taxon>
    </lineage>
</organism>
<reference evidence="1" key="1">
    <citation type="journal article" date="2021" name="PeerJ">
        <title>Extensive microbial diversity within the chicken gut microbiome revealed by metagenomics and culture.</title>
        <authorList>
            <person name="Gilroy R."/>
            <person name="Ravi A."/>
            <person name="Getino M."/>
            <person name="Pursley I."/>
            <person name="Horton D.L."/>
            <person name="Alikhan N.F."/>
            <person name="Baker D."/>
            <person name="Gharbi K."/>
            <person name="Hall N."/>
            <person name="Watson M."/>
            <person name="Adriaenssens E.M."/>
            <person name="Foster-Nyarko E."/>
            <person name="Jarju S."/>
            <person name="Secka A."/>
            <person name="Antonio M."/>
            <person name="Oren A."/>
            <person name="Chaudhuri R.R."/>
            <person name="La Ragione R."/>
            <person name="Hildebrand F."/>
            <person name="Pallen M.J."/>
        </authorList>
    </citation>
    <scope>NUCLEOTIDE SEQUENCE</scope>
    <source>
        <strain evidence="1">ChiSjej5B23-15282</strain>
    </source>
</reference>
<dbReference type="AlphaFoldDB" id="A0A9D1VYZ3"/>
<proteinExistence type="predicted"/>
<accession>A0A9D1VYZ3</accession>
<protein>
    <submittedName>
        <fullName evidence="1">Uncharacterized protein</fullName>
    </submittedName>
</protein>
<evidence type="ECO:0000313" key="1">
    <source>
        <dbReference type="EMBL" id="HIX48812.1"/>
    </source>
</evidence>
<name>A0A9D1VYZ3_9FIRM</name>
<comment type="caution">
    <text evidence="1">The sequence shown here is derived from an EMBL/GenBank/DDBJ whole genome shotgun (WGS) entry which is preliminary data.</text>
</comment>
<dbReference type="Proteomes" id="UP000824243">
    <property type="component" value="Unassembled WGS sequence"/>
</dbReference>